<dbReference type="SUPFAM" id="SSF50249">
    <property type="entry name" value="Nucleic acid-binding proteins"/>
    <property type="match status" value="1"/>
</dbReference>
<dbReference type="NCBIfam" id="TIGR00621">
    <property type="entry name" value="ssb"/>
    <property type="match status" value="1"/>
</dbReference>
<feature type="compositionally biased region" description="Basic and acidic residues" evidence="4">
    <location>
        <begin position="249"/>
        <end position="261"/>
    </location>
</feature>
<organism evidence="5 6">
    <name type="scientific">Streptosporangium oxazolinicum</name>
    <dbReference type="NCBI Taxonomy" id="909287"/>
    <lineage>
        <taxon>Bacteria</taxon>
        <taxon>Bacillati</taxon>
        <taxon>Actinomycetota</taxon>
        <taxon>Actinomycetes</taxon>
        <taxon>Streptosporangiales</taxon>
        <taxon>Streptosporangiaceae</taxon>
        <taxon>Streptosporangium</taxon>
    </lineage>
</organism>
<dbReference type="PROSITE" id="PS50935">
    <property type="entry name" value="SSB"/>
    <property type="match status" value="1"/>
</dbReference>
<gene>
    <name evidence="5" type="ORF">GCM10022252_76540</name>
</gene>
<accession>A0ABP8BLA9</accession>
<name>A0ABP8BLA9_9ACTN</name>
<dbReference type="InterPro" id="IPR012340">
    <property type="entry name" value="NA-bd_OB-fold"/>
</dbReference>
<comment type="caution">
    <text evidence="5">The sequence shown here is derived from an EMBL/GenBank/DDBJ whole genome shotgun (WGS) entry which is preliminary data.</text>
</comment>
<protein>
    <recommendedName>
        <fullName evidence="2 3">Single-stranded DNA-binding protein</fullName>
        <shortName evidence="2">SSB</shortName>
    </recommendedName>
</protein>
<evidence type="ECO:0000313" key="6">
    <source>
        <dbReference type="Proteomes" id="UP001501251"/>
    </source>
</evidence>
<sequence length="335" mass="35186">MNDIYVTLTGNVAAPPRQHTFPDGSRVTSLKIASTSRYFDRENQQWRNGETTYFGVRCFRGLAENVAQSVQLGQPVVVQGRLRIREFTHEGERRFMPEVEANSLGHDLRWGLGRFTKPQRSGPVAAFGSAERIELDRETSDWAMSGGAPVTAGAFGALSPLKTGFDDEMPAPGEAGITPGDAVGTASSGTEARGEAVSASADTLDRPDTTDPENATAPGGTIDPGDTTDPWDAAEAAPCVADHELAGEDHESTVADHESAGGDHGSAGAEAAEREVVAGRGRAARSATTRRRDARGTRGVGAGEEKTAGSGPGAMKVHPRASDEVPWPTREPVAA</sequence>
<dbReference type="Gene3D" id="2.40.50.140">
    <property type="entry name" value="Nucleic acid-binding proteins"/>
    <property type="match status" value="1"/>
</dbReference>
<feature type="compositionally biased region" description="Low complexity" evidence="4">
    <location>
        <begin position="278"/>
        <end position="287"/>
    </location>
</feature>
<dbReference type="Pfam" id="PF00436">
    <property type="entry name" value="SSB"/>
    <property type="match status" value="1"/>
</dbReference>
<reference evidence="6" key="1">
    <citation type="journal article" date="2019" name="Int. J. Syst. Evol. Microbiol.">
        <title>The Global Catalogue of Microorganisms (GCM) 10K type strain sequencing project: providing services to taxonomists for standard genome sequencing and annotation.</title>
        <authorList>
            <consortium name="The Broad Institute Genomics Platform"/>
            <consortium name="The Broad Institute Genome Sequencing Center for Infectious Disease"/>
            <person name="Wu L."/>
            <person name="Ma J."/>
        </authorList>
    </citation>
    <scope>NUCLEOTIDE SEQUENCE [LARGE SCALE GENOMIC DNA]</scope>
    <source>
        <strain evidence="6">JCM 17388</strain>
    </source>
</reference>
<evidence type="ECO:0000256" key="3">
    <source>
        <dbReference type="RuleBase" id="RU000524"/>
    </source>
</evidence>
<keyword evidence="6" id="KW-1185">Reference proteome</keyword>
<feature type="region of interest" description="Disordered" evidence="4">
    <location>
        <begin position="249"/>
        <end position="335"/>
    </location>
</feature>
<proteinExistence type="inferred from homology"/>
<dbReference type="InterPro" id="IPR000424">
    <property type="entry name" value="Primosome_PriB/ssb"/>
</dbReference>
<comment type="caution">
    <text evidence="2">Lacks conserved residue(s) required for the propagation of feature annotation.</text>
</comment>
<dbReference type="Proteomes" id="UP001501251">
    <property type="component" value="Unassembled WGS sequence"/>
</dbReference>
<evidence type="ECO:0000313" key="5">
    <source>
        <dbReference type="EMBL" id="GAA4209715.1"/>
    </source>
</evidence>
<dbReference type="CDD" id="cd04496">
    <property type="entry name" value="SSB_OBF"/>
    <property type="match status" value="1"/>
</dbReference>
<dbReference type="EMBL" id="BAABAQ010000021">
    <property type="protein sequence ID" value="GAA4209715.1"/>
    <property type="molecule type" value="Genomic_DNA"/>
</dbReference>
<evidence type="ECO:0000256" key="4">
    <source>
        <dbReference type="SAM" id="MobiDB-lite"/>
    </source>
</evidence>
<evidence type="ECO:0000256" key="2">
    <source>
        <dbReference type="HAMAP-Rule" id="MF_00984"/>
    </source>
</evidence>
<comment type="subunit">
    <text evidence="2">Homotetramer.</text>
</comment>
<dbReference type="InterPro" id="IPR011344">
    <property type="entry name" value="ssDNA-bd"/>
</dbReference>
<evidence type="ECO:0000256" key="1">
    <source>
        <dbReference type="ARBA" id="ARBA00023125"/>
    </source>
</evidence>
<dbReference type="RefSeq" id="WP_344923239.1">
    <property type="nucleotide sequence ID" value="NZ_BAABAQ010000021.1"/>
</dbReference>
<feature type="region of interest" description="Disordered" evidence="4">
    <location>
        <begin position="161"/>
        <end position="232"/>
    </location>
</feature>
<dbReference type="HAMAP" id="MF_00984">
    <property type="entry name" value="SSB"/>
    <property type="match status" value="1"/>
</dbReference>
<keyword evidence="1 2" id="KW-0238">DNA-binding</keyword>